<dbReference type="AlphaFoldDB" id="A0A849KIR9"/>
<sequence>MALIVLEGAALAFLAASLVRAHRSGSRITVRGFLLAFLLASPLWLALVYLLPLPAALWAGAPGRAIYPEVLAAAGIATPSFLPLSLVPDATAASLFAGIPIVAAFVAGHWMRLRQLKLVLGVLAGVAILQVIMGLLQVAGARVPHCTSVASAAGPSAPSRIPTTSRTTWRWASRCTYGSPGPASRSAPCSACTIAPGRRAGWRCGPRAACCWPSAS</sequence>
<protein>
    <submittedName>
        <fullName evidence="2">Uncharacterized protein</fullName>
    </submittedName>
</protein>
<keyword evidence="1" id="KW-0472">Membrane</keyword>
<organism evidence="2 3">
    <name type="scientific">Ramlibacter montanisoli</name>
    <dbReference type="NCBI Taxonomy" id="2732512"/>
    <lineage>
        <taxon>Bacteria</taxon>
        <taxon>Pseudomonadati</taxon>
        <taxon>Pseudomonadota</taxon>
        <taxon>Betaproteobacteria</taxon>
        <taxon>Burkholderiales</taxon>
        <taxon>Comamonadaceae</taxon>
        <taxon>Ramlibacter</taxon>
    </lineage>
</organism>
<evidence type="ECO:0000256" key="1">
    <source>
        <dbReference type="SAM" id="Phobius"/>
    </source>
</evidence>
<dbReference type="EMBL" id="JABFCS010000002">
    <property type="protein sequence ID" value="NNU45316.1"/>
    <property type="molecule type" value="Genomic_DNA"/>
</dbReference>
<dbReference type="Proteomes" id="UP000552954">
    <property type="component" value="Unassembled WGS sequence"/>
</dbReference>
<keyword evidence="1" id="KW-1133">Transmembrane helix</keyword>
<keyword evidence="3" id="KW-1185">Reference proteome</keyword>
<proteinExistence type="predicted"/>
<reference evidence="2 3" key="1">
    <citation type="submission" date="2020-05" db="EMBL/GenBank/DDBJ databases">
        <authorList>
            <person name="Khan S.A."/>
            <person name="Jeon C.O."/>
            <person name="Chun B.H."/>
        </authorList>
    </citation>
    <scope>NUCLEOTIDE SEQUENCE [LARGE SCALE GENOMIC DNA]</scope>
    <source>
        <strain evidence="2 3">B156</strain>
    </source>
</reference>
<accession>A0A849KIR9</accession>
<evidence type="ECO:0000313" key="2">
    <source>
        <dbReference type="EMBL" id="NNU45316.1"/>
    </source>
</evidence>
<evidence type="ECO:0000313" key="3">
    <source>
        <dbReference type="Proteomes" id="UP000552954"/>
    </source>
</evidence>
<feature type="transmembrane region" description="Helical" evidence="1">
    <location>
        <begin position="118"/>
        <end position="139"/>
    </location>
</feature>
<keyword evidence="1" id="KW-0812">Transmembrane</keyword>
<dbReference type="RefSeq" id="WP_171563630.1">
    <property type="nucleotide sequence ID" value="NZ_JABFCS010000002.1"/>
</dbReference>
<feature type="transmembrane region" description="Helical" evidence="1">
    <location>
        <begin position="31"/>
        <end position="53"/>
    </location>
</feature>
<reference evidence="2 3" key="2">
    <citation type="submission" date="2020-06" db="EMBL/GenBank/DDBJ databases">
        <title>Ramlibacter rhizophilus sp. nov., isolated from rhizosphere soil of national flower Mugunghwa from South Korea.</title>
        <authorList>
            <person name="Zheng-Fei Y."/>
            <person name="Huan T."/>
        </authorList>
    </citation>
    <scope>NUCLEOTIDE SEQUENCE [LARGE SCALE GENOMIC DNA]</scope>
    <source>
        <strain evidence="2 3">B156</strain>
    </source>
</reference>
<feature type="transmembrane region" description="Helical" evidence="1">
    <location>
        <begin position="92"/>
        <end position="111"/>
    </location>
</feature>
<gene>
    <name evidence="2" type="ORF">HK415_22400</name>
</gene>
<name>A0A849KIR9_9BURK</name>
<comment type="caution">
    <text evidence="2">The sequence shown here is derived from an EMBL/GenBank/DDBJ whole genome shotgun (WGS) entry which is preliminary data.</text>
</comment>